<dbReference type="PANTHER" id="PTHR28072:SF1">
    <property type="entry name" value="CRUCIFORM CUTTING ENDONUCLEASE 1, MITOCHONDRIAL-RELATED"/>
    <property type="match status" value="1"/>
</dbReference>
<dbReference type="PANTHER" id="PTHR28072">
    <property type="entry name" value="CRUCIFORM CUTTING ENDONUCLEASE 1, MITOCHONDRIAL-RELATED"/>
    <property type="match status" value="1"/>
</dbReference>
<dbReference type="OrthoDB" id="3980521at2759"/>
<evidence type="ECO:0000313" key="2">
    <source>
        <dbReference type="EMBL" id="KAH3663458.1"/>
    </source>
</evidence>
<accession>A0A9P8P089</accession>
<dbReference type="GO" id="GO:0000403">
    <property type="term" value="F:Y-form DNA binding"/>
    <property type="evidence" value="ECO:0007669"/>
    <property type="project" value="TreeGrafter"/>
</dbReference>
<sequence>MDKLIKAKAPVGTKPELITKIKTSFNQPSPLNINKPLNGESFNILSIDLGLKNFAYTRIQLDKNLPFNKPIIIKEWNKLDINAITNISDYKQFDPKIYSKVCYDLVENVLFNKEYDRPDIILIERQRARTLGSIEISEWVLKINMFESMLYGVLYSKLMNETPLLINNLISTNPQKMGGYFKPDIDRKLLKDSKTLRIILVEKWLKDMLNEKIVVQPKFLFDPIQFPQLINNKKIINRGKWINELILGSNRIQYNSKDNKKKFDNMKGDDLCDSLLHSLAWIDWEKNKMILKMELKLDLEEGLRINDQLYTIHFAELEFLKKYISVKS</sequence>
<dbReference type="GO" id="GO:0005739">
    <property type="term" value="C:mitochondrion"/>
    <property type="evidence" value="ECO:0007669"/>
    <property type="project" value="TreeGrafter"/>
</dbReference>
<comment type="caution">
    <text evidence="2">The sequence shown here is derived from an EMBL/GenBank/DDBJ whole genome shotgun (WGS) entry which is preliminary data.</text>
</comment>
<evidence type="ECO:0000313" key="3">
    <source>
        <dbReference type="Proteomes" id="UP000769528"/>
    </source>
</evidence>
<proteinExistence type="predicted"/>
<gene>
    <name evidence="2" type="ORF">WICMUC_005984</name>
</gene>
<name>A0A9P8P089_9ASCO</name>
<feature type="domain" description="Mitochondrial resolvase Ydc2 catalytic" evidence="1">
    <location>
        <begin position="44"/>
        <end position="288"/>
    </location>
</feature>
<dbReference type="CDD" id="cd16963">
    <property type="entry name" value="CCE1"/>
    <property type="match status" value="1"/>
</dbReference>
<dbReference type="GO" id="GO:0070336">
    <property type="term" value="F:flap-structured DNA binding"/>
    <property type="evidence" value="ECO:0007669"/>
    <property type="project" value="TreeGrafter"/>
</dbReference>
<dbReference type="GO" id="GO:0000402">
    <property type="term" value="F:crossed form four-way junction DNA binding"/>
    <property type="evidence" value="ECO:0007669"/>
    <property type="project" value="TreeGrafter"/>
</dbReference>
<reference evidence="2" key="1">
    <citation type="journal article" date="2021" name="Open Biol.">
        <title>Shared evolutionary footprints suggest mitochondrial oxidative damage underlies multiple complex I losses in fungi.</title>
        <authorList>
            <person name="Schikora-Tamarit M.A."/>
            <person name="Marcet-Houben M."/>
            <person name="Nosek J."/>
            <person name="Gabaldon T."/>
        </authorList>
    </citation>
    <scope>NUCLEOTIDE SEQUENCE</scope>
    <source>
        <strain evidence="2">CBS6341</strain>
    </source>
</reference>
<dbReference type="SUPFAM" id="SSF53098">
    <property type="entry name" value="Ribonuclease H-like"/>
    <property type="match status" value="1"/>
</dbReference>
<dbReference type="Pfam" id="PF09159">
    <property type="entry name" value="Ydc2-catalyt"/>
    <property type="match status" value="1"/>
</dbReference>
<evidence type="ECO:0000259" key="1">
    <source>
        <dbReference type="Pfam" id="PF09159"/>
    </source>
</evidence>
<dbReference type="EMBL" id="JAEUBF010001547">
    <property type="protein sequence ID" value="KAH3663458.1"/>
    <property type="molecule type" value="Genomic_DNA"/>
</dbReference>
<dbReference type="InterPro" id="IPR012337">
    <property type="entry name" value="RNaseH-like_sf"/>
</dbReference>
<reference evidence="2" key="2">
    <citation type="submission" date="2021-01" db="EMBL/GenBank/DDBJ databases">
        <authorList>
            <person name="Schikora-Tamarit M.A."/>
        </authorList>
    </citation>
    <scope>NUCLEOTIDE SEQUENCE</scope>
    <source>
        <strain evidence="2">CBS6341</strain>
    </source>
</reference>
<dbReference type="InterPro" id="IPR039197">
    <property type="entry name" value="Mrs1/Cce1"/>
</dbReference>
<dbReference type="InterPro" id="IPR015242">
    <property type="entry name" value="Ydc2_cat"/>
</dbReference>
<protein>
    <recommendedName>
        <fullName evidence="1">Mitochondrial resolvase Ydc2 catalytic domain-containing protein</fullName>
    </recommendedName>
</protein>
<dbReference type="Gene3D" id="3.30.420.10">
    <property type="entry name" value="Ribonuclease H-like superfamily/Ribonuclease H"/>
    <property type="match status" value="1"/>
</dbReference>
<dbReference type="Proteomes" id="UP000769528">
    <property type="component" value="Unassembled WGS sequence"/>
</dbReference>
<dbReference type="InterPro" id="IPR036397">
    <property type="entry name" value="RNaseH_sf"/>
</dbReference>
<dbReference type="GO" id="GO:0004520">
    <property type="term" value="F:DNA endonuclease activity"/>
    <property type="evidence" value="ECO:0007669"/>
    <property type="project" value="TreeGrafter"/>
</dbReference>
<dbReference type="AlphaFoldDB" id="A0A9P8P089"/>
<organism evidence="2 3">
    <name type="scientific">Wickerhamomyces mucosus</name>
    <dbReference type="NCBI Taxonomy" id="1378264"/>
    <lineage>
        <taxon>Eukaryota</taxon>
        <taxon>Fungi</taxon>
        <taxon>Dikarya</taxon>
        <taxon>Ascomycota</taxon>
        <taxon>Saccharomycotina</taxon>
        <taxon>Saccharomycetes</taxon>
        <taxon>Phaffomycetales</taxon>
        <taxon>Wickerhamomycetaceae</taxon>
        <taxon>Wickerhamomyces</taxon>
    </lineage>
</organism>
<keyword evidence="3" id="KW-1185">Reference proteome</keyword>